<dbReference type="Proteomes" id="UP001140510">
    <property type="component" value="Unassembled WGS sequence"/>
</dbReference>
<name>A0A9W8ZBW8_9PLEO</name>
<reference evidence="1" key="1">
    <citation type="submission" date="2022-10" db="EMBL/GenBank/DDBJ databases">
        <title>Tapping the CABI collections for fungal endophytes: first genome assemblies for Collariella, Neodidymelliopsis, Ascochyta clinopodiicola, Didymella pomorum, Didymosphaeria variabile, Neocosmospora piperis and Neocucurbitaria cava.</title>
        <authorList>
            <person name="Hill R."/>
        </authorList>
    </citation>
    <scope>NUCLEOTIDE SEQUENCE</scope>
    <source>
        <strain evidence="1">IMI 355091</strain>
    </source>
</reference>
<accession>A0A9W8ZBW8</accession>
<keyword evidence="2" id="KW-1185">Reference proteome</keyword>
<evidence type="ECO:0000313" key="1">
    <source>
        <dbReference type="EMBL" id="KAJ4402445.1"/>
    </source>
</evidence>
<comment type="caution">
    <text evidence="1">The sequence shown here is derived from an EMBL/GenBank/DDBJ whole genome shotgun (WGS) entry which is preliminary data.</text>
</comment>
<protein>
    <submittedName>
        <fullName evidence="1">Uncharacterized protein</fullName>
    </submittedName>
</protein>
<dbReference type="EMBL" id="JAPEVA010000061">
    <property type="protein sequence ID" value="KAJ4402445.1"/>
    <property type="molecule type" value="Genomic_DNA"/>
</dbReference>
<organism evidence="1 2">
    <name type="scientific">Didymella pomorum</name>
    <dbReference type="NCBI Taxonomy" id="749634"/>
    <lineage>
        <taxon>Eukaryota</taxon>
        <taxon>Fungi</taxon>
        <taxon>Dikarya</taxon>
        <taxon>Ascomycota</taxon>
        <taxon>Pezizomycotina</taxon>
        <taxon>Dothideomycetes</taxon>
        <taxon>Pleosporomycetidae</taxon>
        <taxon>Pleosporales</taxon>
        <taxon>Pleosporineae</taxon>
        <taxon>Didymellaceae</taxon>
        <taxon>Didymella</taxon>
    </lineage>
</organism>
<sequence length="87" mass="9479">MPKPHAQQAAPEHVPLKFCSGKKRQNGDFGRRVDTEVGVIAKYAFDIKGKVRDTECVLIEAPDSTAVGYLLCSLTKVDDSAQLDATM</sequence>
<evidence type="ECO:0000313" key="2">
    <source>
        <dbReference type="Proteomes" id="UP001140510"/>
    </source>
</evidence>
<dbReference type="AlphaFoldDB" id="A0A9W8ZBW8"/>
<proteinExistence type="predicted"/>
<gene>
    <name evidence="1" type="ORF">N0V91_007158</name>
</gene>